<feature type="transmembrane region" description="Helical" evidence="7">
    <location>
        <begin position="77"/>
        <end position="95"/>
    </location>
</feature>
<proteinExistence type="inferred from homology"/>
<dbReference type="InterPro" id="IPR032808">
    <property type="entry name" value="DoxX"/>
</dbReference>
<comment type="caution">
    <text evidence="8">The sequence shown here is derived from an EMBL/GenBank/DDBJ whole genome shotgun (WGS) entry which is preliminary data.</text>
</comment>
<keyword evidence="5 7" id="KW-1133">Transmembrane helix</keyword>
<sequence length="146" mass="15576">MRLPEPVRDLVLLLARVALGAVFIAHGWDKLANKGMDNVTTAFEGMEIPMPALSAWFAALVELVGGAALIAGLLLPLAGVLLAANMLGALFLVHLEGGLFLPQGYEYVLVLAVTALALGFNGGRFSLDRVLFRRWFTVNSTEPTTA</sequence>
<protein>
    <submittedName>
        <fullName evidence="8">Membrane protein</fullName>
    </submittedName>
</protein>
<dbReference type="Pfam" id="PF07681">
    <property type="entry name" value="DoxX"/>
    <property type="match status" value="1"/>
</dbReference>
<accession>A0A8J3CH21</accession>
<dbReference type="Proteomes" id="UP000637578">
    <property type="component" value="Unassembled WGS sequence"/>
</dbReference>
<dbReference type="PANTHER" id="PTHR33452">
    <property type="entry name" value="OXIDOREDUCTASE CATD-RELATED"/>
    <property type="match status" value="1"/>
</dbReference>
<dbReference type="InterPro" id="IPR051907">
    <property type="entry name" value="DoxX-like_oxidoreductase"/>
</dbReference>
<evidence type="ECO:0000256" key="7">
    <source>
        <dbReference type="SAM" id="Phobius"/>
    </source>
</evidence>
<name>A0A8J3CH21_9PSEU</name>
<dbReference type="RefSeq" id="WP_189060015.1">
    <property type="nucleotide sequence ID" value="NZ_BMMK01000020.1"/>
</dbReference>
<organism evidence="8 9">
    <name type="scientific">Longimycelium tulufanense</name>
    <dbReference type="NCBI Taxonomy" id="907463"/>
    <lineage>
        <taxon>Bacteria</taxon>
        <taxon>Bacillati</taxon>
        <taxon>Actinomycetota</taxon>
        <taxon>Actinomycetes</taxon>
        <taxon>Pseudonocardiales</taxon>
        <taxon>Pseudonocardiaceae</taxon>
        <taxon>Longimycelium</taxon>
    </lineage>
</organism>
<dbReference type="AlphaFoldDB" id="A0A8J3CH21"/>
<feature type="transmembrane region" description="Helical" evidence="7">
    <location>
        <begin position="7"/>
        <end position="28"/>
    </location>
</feature>
<keyword evidence="3" id="KW-1003">Cell membrane</keyword>
<dbReference type="PANTHER" id="PTHR33452:SF1">
    <property type="entry name" value="INNER MEMBRANE PROTEIN YPHA-RELATED"/>
    <property type="match status" value="1"/>
</dbReference>
<feature type="transmembrane region" description="Helical" evidence="7">
    <location>
        <begin position="48"/>
        <end position="70"/>
    </location>
</feature>
<reference evidence="8" key="1">
    <citation type="journal article" date="2014" name="Int. J. Syst. Evol. Microbiol.">
        <title>Complete genome sequence of Corynebacterium casei LMG S-19264T (=DSM 44701T), isolated from a smear-ripened cheese.</title>
        <authorList>
            <consortium name="US DOE Joint Genome Institute (JGI-PGF)"/>
            <person name="Walter F."/>
            <person name="Albersmeier A."/>
            <person name="Kalinowski J."/>
            <person name="Ruckert C."/>
        </authorList>
    </citation>
    <scope>NUCLEOTIDE SEQUENCE</scope>
    <source>
        <strain evidence="8">CGMCC 4.5737</strain>
    </source>
</reference>
<evidence type="ECO:0000256" key="4">
    <source>
        <dbReference type="ARBA" id="ARBA00022692"/>
    </source>
</evidence>
<keyword evidence="4 7" id="KW-0812">Transmembrane</keyword>
<comment type="similarity">
    <text evidence="2">Belongs to the DoxX family.</text>
</comment>
<reference evidence="8" key="2">
    <citation type="submission" date="2020-09" db="EMBL/GenBank/DDBJ databases">
        <authorList>
            <person name="Sun Q."/>
            <person name="Zhou Y."/>
        </authorList>
    </citation>
    <scope>NUCLEOTIDE SEQUENCE</scope>
    <source>
        <strain evidence="8">CGMCC 4.5737</strain>
    </source>
</reference>
<evidence type="ECO:0000313" key="8">
    <source>
        <dbReference type="EMBL" id="GGM66256.1"/>
    </source>
</evidence>
<evidence type="ECO:0000256" key="5">
    <source>
        <dbReference type="ARBA" id="ARBA00022989"/>
    </source>
</evidence>
<evidence type="ECO:0000256" key="6">
    <source>
        <dbReference type="ARBA" id="ARBA00023136"/>
    </source>
</evidence>
<evidence type="ECO:0000256" key="1">
    <source>
        <dbReference type="ARBA" id="ARBA00004651"/>
    </source>
</evidence>
<dbReference type="GO" id="GO:0005886">
    <property type="term" value="C:plasma membrane"/>
    <property type="evidence" value="ECO:0007669"/>
    <property type="project" value="UniProtKB-SubCell"/>
</dbReference>
<comment type="subcellular location">
    <subcellularLocation>
        <location evidence="1">Cell membrane</location>
        <topology evidence="1">Multi-pass membrane protein</topology>
    </subcellularLocation>
</comment>
<feature type="transmembrane region" description="Helical" evidence="7">
    <location>
        <begin position="107"/>
        <end position="127"/>
    </location>
</feature>
<gene>
    <name evidence="8" type="ORF">GCM10012275_41050</name>
</gene>
<evidence type="ECO:0000313" key="9">
    <source>
        <dbReference type="Proteomes" id="UP000637578"/>
    </source>
</evidence>
<dbReference type="EMBL" id="BMMK01000020">
    <property type="protein sequence ID" value="GGM66256.1"/>
    <property type="molecule type" value="Genomic_DNA"/>
</dbReference>
<evidence type="ECO:0000256" key="2">
    <source>
        <dbReference type="ARBA" id="ARBA00006679"/>
    </source>
</evidence>
<keyword evidence="9" id="KW-1185">Reference proteome</keyword>
<keyword evidence="6 7" id="KW-0472">Membrane</keyword>
<evidence type="ECO:0000256" key="3">
    <source>
        <dbReference type="ARBA" id="ARBA00022475"/>
    </source>
</evidence>